<evidence type="ECO:0000256" key="3">
    <source>
        <dbReference type="SAM" id="SignalP"/>
    </source>
</evidence>
<evidence type="ECO:0000259" key="4">
    <source>
        <dbReference type="SMART" id="SM00646"/>
    </source>
</evidence>
<dbReference type="CDD" id="cd02696">
    <property type="entry name" value="MurNAc-LAA"/>
    <property type="match status" value="1"/>
</dbReference>
<keyword evidence="1 5" id="KW-0378">Hydrolase</keyword>
<feature type="compositionally biased region" description="Low complexity" evidence="2">
    <location>
        <begin position="284"/>
        <end position="295"/>
    </location>
</feature>
<gene>
    <name evidence="5" type="primary">lytC_2</name>
    <name evidence="5" type="ORF">ERS450000_05594</name>
</gene>
<accession>A0A0H5P7I6</accession>
<dbReference type="GO" id="GO:0009253">
    <property type="term" value="P:peptidoglycan catabolic process"/>
    <property type="evidence" value="ECO:0007669"/>
    <property type="project" value="InterPro"/>
</dbReference>
<feature type="region of interest" description="Disordered" evidence="2">
    <location>
        <begin position="263"/>
        <end position="397"/>
    </location>
</feature>
<proteinExistence type="predicted"/>
<keyword evidence="3" id="KW-0732">Signal</keyword>
<evidence type="ECO:0000313" key="5">
    <source>
        <dbReference type="EMBL" id="CRY83632.1"/>
    </source>
</evidence>
<keyword evidence="5" id="KW-0614">Plasmid</keyword>
<feature type="chain" id="PRO_5041038204" evidence="3">
    <location>
        <begin position="25"/>
        <end position="441"/>
    </location>
</feature>
<geneLocation type="plasmid" evidence="5">
    <name>2</name>
</geneLocation>
<protein>
    <submittedName>
        <fullName evidence="5">N-acetylmuramoyl-L-alanine amidase LytC</fullName>
        <ecNumber evidence="5">3.5.1.28</ecNumber>
    </submittedName>
</protein>
<reference evidence="6" key="1">
    <citation type="submission" date="2015-03" db="EMBL/GenBank/DDBJ databases">
        <authorList>
            <consortium name="Pathogen Informatics"/>
        </authorList>
    </citation>
    <scope>NUCLEOTIDE SEQUENCE [LARGE SCALE GENOMIC DNA]</scope>
    <source>
        <strain evidence="6">NCTC11134</strain>
        <plasmid evidence="6">2</plasmid>
    </source>
</reference>
<evidence type="ECO:0000313" key="6">
    <source>
        <dbReference type="Proteomes" id="UP000057820"/>
    </source>
</evidence>
<dbReference type="AlphaFoldDB" id="A0A0H5P7I6"/>
<dbReference type="RefSeq" id="WP_060594763.1">
    <property type="nucleotide sequence ID" value="NZ_CP031418.1"/>
</dbReference>
<dbReference type="GO" id="GO:0030288">
    <property type="term" value="C:outer membrane-bounded periplasmic space"/>
    <property type="evidence" value="ECO:0007669"/>
    <property type="project" value="TreeGrafter"/>
</dbReference>
<sequence length="441" mass="43138">MKPTVITAACALALAVVGTGPAVAEPVSPEMATKLAGRTVFLDPGHQGPNHSEDLSRQVDNGRGGTKDCQTTGMTTVNGVAEHTINWNVAQLVKASLESLGARVVLSRQDDSGWGGCVDERARAANESGAAVAVSIHADSAPASERGFHLIVPQLPVPDPEVDRVQSGPGLAVSKAVRDAYVQAGFPAATYAGVREGLQSRADVAGPALTAVPNVFVEMGNGANPEDAAVLESGDGQLKHAIAITTGVVSYLLNAPVDPGSGSADLPAGAAPARTEPSDPLPAAPENAAPENAPTSPSPTTPGFTAPTATAPAPGGAPAPAPGATAPAPGTATTPGGATAPGVAPSPAPGAAPTPAPGAAPTPGTTATPAPGARTTPAPAGTGTPATPTSSAAPAVTGPAGKALELLMPLARALGMDQEAVTAELINLAYTLAATLFPPTR</sequence>
<dbReference type="InterPro" id="IPR002508">
    <property type="entry name" value="MurNAc-LAA_cat"/>
</dbReference>
<dbReference type="SUPFAM" id="SSF53187">
    <property type="entry name" value="Zn-dependent exopeptidases"/>
    <property type="match status" value="1"/>
</dbReference>
<dbReference type="GO" id="GO:0008745">
    <property type="term" value="F:N-acetylmuramoyl-L-alanine amidase activity"/>
    <property type="evidence" value="ECO:0007669"/>
    <property type="project" value="UniProtKB-EC"/>
</dbReference>
<name>A0A0H5P7I6_NOCFR</name>
<dbReference type="Pfam" id="PF01520">
    <property type="entry name" value="Amidase_3"/>
    <property type="match status" value="1"/>
</dbReference>
<feature type="compositionally biased region" description="Low complexity" evidence="2">
    <location>
        <begin position="301"/>
        <end position="314"/>
    </location>
</feature>
<evidence type="ECO:0000256" key="2">
    <source>
        <dbReference type="SAM" id="MobiDB-lite"/>
    </source>
</evidence>
<feature type="compositionally biased region" description="Low complexity" evidence="2">
    <location>
        <begin position="322"/>
        <end position="343"/>
    </location>
</feature>
<evidence type="ECO:0000256" key="1">
    <source>
        <dbReference type="ARBA" id="ARBA00022801"/>
    </source>
</evidence>
<dbReference type="PANTHER" id="PTHR30404:SF0">
    <property type="entry name" value="N-ACETYLMURAMOYL-L-ALANINE AMIDASE AMIC"/>
    <property type="match status" value="1"/>
</dbReference>
<dbReference type="KEGG" id="nfr:ERS450000_05594"/>
<feature type="compositionally biased region" description="Low complexity" evidence="2">
    <location>
        <begin position="361"/>
        <end position="397"/>
    </location>
</feature>
<dbReference type="SMART" id="SM00646">
    <property type="entry name" value="Ami_3"/>
    <property type="match status" value="1"/>
</dbReference>
<feature type="region of interest" description="Disordered" evidence="2">
    <location>
        <begin position="41"/>
        <end position="70"/>
    </location>
</feature>
<dbReference type="InterPro" id="IPR050695">
    <property type="entry name" value="N-acetylmuramoyl_amidase_3"/>
</dbReference>
<feature type="signal peptide" evidence="3">
    <location>
        <begin position="1"/>
        <end position="24"/>
    </location>
</feature>
<dbReference type="Gene3D" id="3.40.630.40">
    <property type="entry name" value="Zn-dependent exopeptidases"/>
    <property type="match status" value="1"/>
</dbReference>
<dbReference type="Proteomes" id="UP000057820">
    <property type="component" value="Plasmid 2"/>
</dbReference>
<dbReference type="EC" id="3.5.1.28" evidence="5"/>
<dbReference type="EMBL" id="LN868939">
    <property type="protein sequence ID" value="CRY83632.1"/>
    <property type="molecule type" value="Genomic_DNA"/>
</dbReference>
<organism evidence="5 6">
    <name type="scientific">Nocardia farcinica</name>
    <dbReference type="NCBI Taxonomy" id="37329"/>
    <lineage>
        <taxon>Bacteria</taxon>
        <taxon>Bacillati</taxon>
        <taxon>Actinomycetota</taxon>
        <taxon>Actinomycetes</taxon>
        <taxon>Mycobacteriales</taxon>
        <taxon>Nocardiaceae</taxon>
        <taxon>Nocardia</taxon>
    </lineage>
</organism>
<feature type="compositionally biased region" description="Pro residues" evidence="2">
    <location>
        <begin position="344"/>
        <end position="360"/>
    </location>
</feature>
<dbReference type="PANTHER" id="PTHR30404">
    <property type="entry name" value="N-ACETYLMURAMOYL-L-ALANINE AMIDASE"/>
    <property type="match status" value="1"/>
</dbReference>
<feature type="domain" description="MurNAc-LAA" evidence="4">
    <location>
        <begin position="122"/>
        <end position="249"/>
    </location>
</feature>